<keyword evidence="2" id="KW-1185">Reference proteome</keyword>
<protein>
    <recommendedName>
        <fullName evidence="3">Lipoprotein</fullName>
    </recommendedName>
</protein>
<name>A0ABP6UVW1_9FLAO</name>
<proteinExistence type="predicted"/>
<evidence type="ECO:0008006" key="3">
    <source>
        <dbReference type="Google" id="ProtNLM"/>
    </source>
</evidence>
<reference evidence="2" key="1">
    <citation type="journal article" date="2019" name="Int. J. Syst. Evol. Microbiol.">
        <title>The Global Catalogue of Microorganisms (GCM) 10K type strain sequencing project: providing services to taxonomists for standard genome sequencing and annotation.</title>
        <authorList>
            <consortium name="The Broad Institute Genomics Platform"/>
            <consortium name="The Broad Institute Genome Sequencing Center for Infectious Disease"/>
            <person name="Wu L."/>
            <person name="Ma J."/>
        </authorList>
    </citation>
    <scope>NUCLEOTIDE SEQUENCE [LARGE SCALE GENOMIC DNA]</scope>
    <source>
        <strain evidence="2">JCM 17106</strain>
    </source>
</reference>
<evidence type="ECO:0000313" key="1">
    <source>
        <dbReference type="EMBL" id="GAA3521670.1"/>
    </source>
</evidence>
<organism evidence="1 2">
    <name type="scientific">Aquimarina addita</name>
    <dbReference type="NCBI Taxonomy" id="870485"/>
    <lineage>
        <taxon>Bacteria</taxon>
        <taxon>Pseudomonadati</taxon>
        <taxon>Bacteroidota</taxon>
        <taxon>Flavobacteriia</taxon>
        <taxon>Flavobacteriales</taxon>
        <taxon>Flavobacteriaceae</taxon>
        <taxon>Aquimarina</taxon>
    </lineage>
</organism>
<dbReference type="EMBL" id="BAABCW010000026">
    <property type="protein sequence ID" value="GAA3521670.1"/>
    <property type="molecule type" value="Genomic_DNA"/>
</dbReference>
<evidence type="ECO:0000313" key="2">
    <source>
        <dbReference type="Proteomes" id="UP001500459"/>
    </source>
</evidence>
<dbReference type="RefSeq" id="WP_344930533.1">
    <property type="nucleotide sequence ID" value="NZ_BAABCW010000026.1"/>
</dbReference>
<accession>A0ABP6UVW1</accession>
<comment type="caution">
    <text evidence="1">The sequence shown here is derived from an EMBL/GenBank/DDBJ whole genome shotgun (WGS) entry which is preliminary data.</text>
</comment>
<dbReference type="PROSITE" id="PS51257">
    <property type="entry name" value="PROKAR_LIPOPROTEIN"/>
    <property type="match status" value="1"/>
</dbReference>
<sequence>MKKTTIILSLFILFSCTSNNDKIIADPITGFTLNIKDEYTELNKNELLERFLSSHKETPEFEEIGYDKKELIKTYNNRPNTIFLHLEKNNTNYLEASTFPIYKEYQNDPKKEKGYVDMMYDYIKENVLIEIRSANLTQKNLKEDLKEIDKKDFRHFSMDIFRNDSLIANQSFYIGAVNEGVVFLKIRSSQNDFKLDIDKSILKAEIIEN</sequence>
<gene>
    <name evidence="1" type="ORF">GCM10022393_40120</name>
</gene>
<dbReference type="Proteomes" id="UP001500459">
    <property type="component" value="Unassembled WGS sequence"/>
</dbReference>